<proteinExistence type="predicted"/>
<accession>A0A5A7QR82</accession>
<evidence type="ECO:0000313" key="1">
    <source>
        <dbReference type="EMBL" id="GER47720.1"/>
    </source>
</evidence>
<dbReference type="Proteomes" id="UP000325081">
    <property type="component" value="Unassembled WGS sequence"/>
</dbReference>
<gene>
    <name evidence="1" type="ORF">STAS_24842</name>
</gene>
<protein>
    <submittedName>
        <fullName evidence="1">RING/FYVE/PHD zinc finger superfamily protein</fullName>
    </submittedName>
</protein>
<name>A0A5A7QR82_STRAF</name>
<dbReference type="EMBL" id="BKCP01008037">
    <property type="protein sequence ID" value="GER47720.1"/>
    <property type="molecule type" value="Genomic_DNA"/>
</dbReference>
<sequence length="150" mass="16852">MRALAILRLLPKRLEQRLNALDLVHPRNAGKRNGTIQRLPRLGIGLLVYSKRLRPVVEPLGAGTPIALKLWLGRTLRIIPLLLPVGKDFETTGLPRIQILLLHCTESASPCTPHPLQRTSPTTPLAQIRQLTQRKQHRRFSTDQAAKLLP</sequence>
<organism evidence="1 2">
    <name type="scientific">Striga asiatica</name>
    <name type="common">Asiatic witchweed</name>
    <name type="synonym">Buchnera asiatica</name>
    <dbReference type="NCBI Taxonomy" id="4170"/>
    <lineage>
        <taxon>Eukaryota</taxon>
        <taxon>Viridiplantae</taxon>
        <taxon>Streptophyta</taxon>
        <taxon>Embryophyta</taxon>
        <taxon>Tracheophyta</taxon>
        <taxon>Spermatophyta</taxon>
        <taxon>Magnoliopsida</taxon>
        <taxon>eudicotyledons</taxon>
        <taxon>Gunneridae</taxon>
        <taxon>Pentapetalae</taxon>
        <taxon>asterids</taxon>
        <taxon>lamiids</taxon>
        <taxon>Lamiales</taxon>
        <taxon>Orobanchaceae</taxon>
        <taxon>Buchnereae</taxon>
        <taxon>Striga</taxon>
    </lineage>
</organism>
<dbReference type="AlphaFoldDB" id="A0A5A7QR82"/>
<evidence type="ECO:0000313" key="2">
    <source>
        <dbReference type="Proteomes" id="UP000325081"/>
    </source>
</evidence>
<keyword evidence="2" id="KW-1185">Reference proteome</keyword>
<comment type="caution">
    <text evidence="1">The sequence shown here is derived from an EMBL/GenBank/DDBJ whole genome shotgun (WGS) entry which is preliminary data.</text>
</comment>
<reference evidence="2" key="1">
    <citation type="journal article" date="2019" name="Curr. Biol.">
        <title>Genome Sequence of Striga asiatica Provides Insight into the Evolution of Plant Parasitism.</title>
        <authorList>
            <person name="Yoshida S."/>
            <person name="Kim S."/>
            <person name="Wafula E.K."/>
            <person name="Tanskanen J."/>
            <person name="Kim Y.M."/>
            <person name="Honaas L."/>
            <person name="Yang Z."/>
            <person name="Spallek T."/>
            <person name="Conn C.E."/>
            <person name="Ichihashi Y."/>
            <person name="Cheong K."/>
            <person name="Cui S."/>
            <person name="Der J.P."/>
            <person name="Gundlach H."/>
            <person name="Jiao Y."/>
            <person name="Hori C."/>
            <person name="Ishida J.K."/>
            <person name="Kasahara H."/>
            <person name="Kiba T."/>
            <person name="Kim M.S."/>
            <person name="Koo N."/>
            <person name="Laohavisit A."/>
            <person name="Lee Y.H."/>
            <person name="Lumba S."/>
            <person name="McCourt P."/>
            <person name="Mortimer J.C."/>
            <person name="Mutuku J.M."/>
            <person name="Nomura T."/>
            <person name="Sasaki-Sekimoto Y."/>
            <person name="Seto Y."/>
            <person name="Wang Y."/>
            <person name="Wakatake T."/>
            <person name="Sakakibara H."/>
            <person name="Demura T."/>
            <person name="Yamaguchi S."/>
            <person name="Yoneyama K."/>
            <person name="Manabe R.I."/>
            <person name="Nelson D.C."/>
            <person name="Schulman A.H."/>
            <person name="Timko M.P."/>
            <person name="dePamphilis C.W."/>
            <person name="Choi D."/>
            <person name="Shirasu K."/>
        </authorList>
    </citation>
    <scope>NUCLEOTIDE SEQUENCE [LARGE SCALE GENOMIC DNA]</scope>
    <source>
        <strain evidence="2">cv. UVA1</strain>
    </source>
</reference>